<proteinExistence type="predicted"/>
<organism evidence="1 2">
    <name type="scientific">Modicella reniformis</name>
    <dbReference type="NCBI Taxonomy" id="1440133"/>
    <lineage>
        <taxon>Eukaryota</taxon>
        <taxon>Fungi</taxon>
        <taxon>Fungi incertae sedis</taxon>
        <taxon>Mucoromycota</taxon>
        <taxon>Mortierellomycotina</taxon>
        <taxon>Mortierellomycetes</taxon>
        <taxon>Mortierellales</taxon>
        <taxon>Mortierellaceae</taxon>
        <taxon>Modicella</taxon>
    </lineage>
</organism>
<accession>A0A9P6IV65</accession>
<dbReference type="AlphaFoldDB" id="A0A9P6IV65"/>
<gene>
    <name evidence="1" type="ORF">BGZ65_009041</name>
</gene>
<keyword evidence="2" id="KW-1185">Reference proteome</keyword>
<dbReference type="OrthoDB" id="2443471at2759"/>
<dbReference type="EMBL" id="JAAAHW010007618">
    <property type="protein sequence ID" value="KAF9947181.1"/>
    <property type="molecule type" value="Genomic_DNA"/>
</dbReference>
<evidence type="ECO:0000313" key="1">
    <source>
        <dbReference type="EMBL" id="KAF9947181.1"/>
    </source>
</evidence>
<name>A0A9P6IV65_9FUNG</name>
<comment type="caution">
    <text evidence="1">The sequence shown here is derived from an EMBL/GenBank/DDBJ whole genome shotgun (WGS) entry which is preliminary data.</text>
</comment>
<dbReference type="Proteomes" id="UP000749646">
    <property type="component" value="Unassembled WGS sequence"/>
</dbReference>
<evidence type="ECO:0000313" key="2">
    <source>
        <dbReference type="Proteomes" id="UP000749646"/>
    </source>
</evidence>
<feature type="non-terminal residue" evidence="1">
    <location>
        <position position="1"/>
    </location>
</feature>
<protein>
    <submittedName>
        <fullName evidence="1">Uncharacterized protein</fullName>
    </submittedName>
</protein>
<reference evidence="1" key="1">
    <citation type="journal article" date="2020" name="Fungal Divers.">
        <title>Resolving the Mortierellaceae phylogeny through synthesis of multi-gene phylogenetics and phylogenomics.</title>
        <authorList>
            <person name="Vandepol N."/>
            <person name="Liber J."/>
            <person name="Desiro A."/>
            <person name="Na H."/>
            <person name="Kennedy M."/>
            <person name="Barry K."/>
            <person name="Grigoriev I.V."/>
            <person name="Miller A.N."/>
            <person name="O'Donnell K."/>
            <person name="Stajich J.E."/>
            <person name="Bonito G."/>
        </authorList>
    </citation>
    <scope>NUCLEOTIDE SEQUENCE</scope>
    <source>
        <strain evidence="1">MES-2147</strain>
    </source>
</reference>
<sequence>VDLPQAVKSAYSSIPGSVLLQYYQTRDNDTGPSNFLRAKILEMQHHEDFEDYFRPPIFGGVRCLQFGVLNPFLVFLDDE</sequence>